<feature type="transmembrane region" description="Helical" evidence="1">
    <location>
        <begin position="58"/>
        <end position="75"/>
    </location>
</feature>
<evidence type="ECO:0000313" key="2">
    <source>
        <dbReference type="EMBL" id="VEV97716.1"/>
    </source>
</evidence>
<sequence length="118" mass="12100">MDGLLLSLVNVIMAGFLAGKHAECIIGQLNQLALCGKASISIHLKSLIPPASIDRGNALLALVGVELFAAIAMNVSIGRVGARRAAIIILCIRSVVLLLALLAGGVGLLRHDCLLLGG</sequence>
<accession>A0A653E6T2</accession>
<keyword evidence="1" id="KW-0472">Membrane</keyword>
<keyword evidence="1" id="KW-1133">Transmembrane helix</keyword>
<dbReference type="EMBL" id="LR215729">
    <property type="protein sequence ID" value="VEV97716.1"/>
    <property type="molecule type" value="Genomic_DNA"/>
</dbReference>
<gene>
    <name evidence="2" type="ORF">PMYSY11_2671</name>
</gene>
<keyword evidence="1" id="KW-0812">Transmembrane</keyword>
<dbReference type="AlphaFoldDB" id="A0A653E6T2"/>
<evidence type="ECO:0000256" key="1">
    <source>
        <dbReference type="SAM" id="Phobius"/>
    </source>
</evidence>
<reference evidence="2" key="1">
    <citation type="submission" date="2019-02" db="EMBL/GenBank/DDBJ databases">
        <authorList>
            <consortium name="Genoscope - CEA"/>
            <person name="William W."/>
        </authorList>
    </citation>
    <scope>NUCLEOTIDE SEQUENCE [LARGE SCALE GENOMIC DNA]</scope>
    <source>
        <strain evidence="2">YSy11</strain>
    </source>
</reference>
<name>A0A653E6T2_9PSED</name>
<organism evidence="2">
    <name type="scientific">Pseudomonas marincola</name>
    <dbReference type="NCBI Taxonomy" id="437900"/>
    <lineage>
        <taxon>Bacteria</taxon>
        <taxon>Pseudomonadati</taxon>
        <taxon>Pseudomonadota</taxon>
        <taxon>Gammaproteobacteria</taxon>
        <taxon>Pseudomonadales</taxon>
        <taxon>Pseudomonadaceae</taxon>
        <taxon>Pseudomonas</taxon>
    </lineage>
</organism>
<feature type="transmembrane region" description="Helical" evidence="1">
    <location>
        <begin position="87"/>
        <end position="109"/>
    </location>
</feature>
<proteinExistence type="predicted"/>
<protein>
    <submittedName>
        <fullName evidence="2">Uncharacterized protein</fullName>
    </submittedName>
</protein>